<dbReference type="Proteomes" id="UP000474718">
    <property type="component" value="Unassembled WGS sequence"/>
</dbReference>
<gene>
    <name evidence="1" type="ORF">GT747_10140</name>
    <name evidence="2" type="ORF">SAMN05444424_0822</name>
</gene>
<dbReference type="AlphaFoldDB" id="A0AAQ1RVA0"/>
<sequence>MGNAGKRAVKGRVRTAALLLGAVASCIVAMEATYYATRAVAGRVERSALGNLVSTARLFLKSEVDPRPYIQVLFGRGDTLQLFFDYTDALGDSALRAEMQPQAVAVGFLDILKAIPVEQKIERIRCADGAITFFLPEADMEEGRAYAETLAGSKAFLRVRVTPGTGGVYLACELPSLAEVPALAGN</sequence>
<evidence type="ECO:0000313" key="4">
    <source>
        <dbReference type="Proteomes" id="UP000474718"/>
    </source>
</evidence>
<organism evidence="2 3">
    <name type="scientific">Bittarella massiliensis</name>
    <name type="common">ex Durand et al. 2017</name>
    <dbReference type="NCBI Taxonomy" id="1720313"/>
    <lineage>
        <taxon>Bacteria</taxon>
        <taxon>Bacillati</taxon>
        <taxon>Bacillota</taxon>
        <taxon>Clostridia</taxon>
        <taxon>Eubacteriales</taxon>
        <taxon>Oscillospiraceae</taxon>
        <taxon>Bittarella (ex Durand et al. 2017)</taxon>
    </lineage>
</organism>
<accession>A0AAQ1RVA0</accession>
<dbReference type="EMBL" id="FQVY01000001">
    <property type="protein sequence ID" value="SHF82596.1"/>
    <property type="molecule type" value="Genomic_DNA"/>
</dbReference>
<evidence type="ECO:0000313" key="2">
    <source>
        <dbReference type="EMBL" id="SHF82596.1"/>
    </source>
</evidence>
<dbReference type="Proteomes" id="UP000184089">
    <property type="component" value="Unassembled WGS sequence"/>
</dbReference>
<dbReference type="EMBL" id="WWVX01000007">
    <property type="protein sequence ID" value="MZL70112.1"/>
    <property type="molecule type" value="Genomic_DNA"/>
</dbReference>
<comment type="caution">
    <text evidence="2">The sequence shown here is derived from an EMBL/GenBank/DDBJ whole genome shotgun (WGS) entry which is preliminary data.</text>
</comment>
<reference evidence="3" key="1">
    <citation type="submission" date="2016-11" db="EMBL/GenBank/DDBJ databases">
        <authorList>
            <person name="Jaros S."/>
            <person name="Januszkiewicz K."/>
            <person name="Wedrychowicz H."/>
        </authorList>
    </citation>
    <scope>NUCLEOTIDE SEQUENCE [LARGE SCALE GENOMIC DNA]</scope>
    <source>
        <strain evidence="3">DSM 4029</strain>
    </source>
</reference>
<protein>
    <submittedName>
        <fullName evidence="2">Uncharacterized protein</fullName>
    </submittedName>
</protein>
<dbReference type="RefSeq" id="WP_021661248.1">
    <property type="nucleotide sequence ID" value="NZ_FQVY01000001.1"/>
</dbReference>
<dbReference type="PROSITE" id="PS51257">
    <property type="entry name" value="PROKAR_LIPOPROTEIN"/>
    <property type="match status" value="1"/>
</dbReference>
<name>A0AAQ1RVA0_9FIRM</name>
<keyword evidence="4" id="KW-1185">Reference proteome</keyword>
<reference evidence="1 4" key="3">
    <citation type="journal article" date="2019" name="Nat. Med.">
        <title>A library of human gut bacterial isolates paired with longitudinal multiomics data enables mechanistic microbiome research.</title>
        <authorList>
            <person name="Poyet M."/>
            <person name="Groussin M."/>
            <person name="Gibbons S.M."/>
            <person name="Avila-Pacheco J."/>
            <person name="Jiang X."/>
            <person name="Kearney S.M."/>
            <person name="Perrotta A.R."/>
            <person name="Berdy B."/>
            <person name="Zhao S."/>
            <person name="Lieberman T.D."/>
            <person name="Swanson P.K."/>
            <person name="Smith M."/>
            <person name="Roesemann S."/>
            <person name="Alexander J.E."/>
            <person name="Rich S.A."/>
            <person name="Livny J."/>
            <person name="Vlamakis H."/>
            <person name="Clish C."/>
            <person name="Bullock K."/>
            <person name="Deik A."/>
            <person name="Scott J."/>
            <person name="Pierce K.A."/>
            <person name="Xavier R.J."/>
            <person name="Alm E.J."/>
        </authorList>
    </citation>
    <scope>NUCLEOTIDE SEQUENCE [LARGE SCALE GENOMIC DNA]</scope>
    <source>
        <strain evidence="1 4">BIOML-A2</strain>
    </source>
</reference>
<evidence type="ECO:0000313" key="3">
    <source>
        <dbReference type="Proteomes" id="UP000184089"/>
    </source>
</evidence>
<evidence type="ECO:0000313" key="1">
    <source>
        <dbReference type="EMBL" id="MZL70112.1"/>
    </source>
</evidence>
<proteinExistence type="predicted"/>
<reference evidence="2" key="2">
    <citation type="submission" date="2016-11" db="EMBL/GenBank/DDBJ databases">
        <authorList>
            <person name="Varghese N."/>
            <person name="Submissions S."/>
        </authorList>
    </citation>
    <scope>NUCLEOTIDE SEQUENCE</scope>
    <source>
        <strain evidence="2">DSM 4029</strain>
    </source>
</reference>